<evidence type="ECO:0000259" key="5">
    <source>
        <dbReference type="Pfam" id="PF13086"/>
    </source>
</evidence>
<dbReference type="InterPro" id="IPR050534">
    <property type="entry name" value="Coronavir_polyprotein_1ab"/>
</dbReference>
<dbReference type="InterPro" id="IPR027417">
    <property type="entry name" value="P-loop_NTPase"/>
</dbReference>
<protein>
    <recommendedName>
        <fullName evidence="5">DNA2/NAM7 helicase helicase domain-containing protein</fullName>
    </recommendedName>
</protein>
<dbReference type="Pfam" id="PF13086">
    <property type="entry name" value="AAA_11"/>
    <property type="match status" value="1"/>
</dbReference>
<evidence type="ECO:0000313" key="6">
    <source>
        <dbReference type="EMBL" id="VDM73046.1"/>
    </source>
</evidence>
<accession>A0A3P7ISJ8</accession>
<keyword evidence="2" id="KW-0378">Hydrolase</keyword>
<name>A0A3P7ISJ8_STRVU</name>
<reference evidence="6 7" key="1">
    <citation type="submission" date="2018-11" db="EMBL/GenBank/DDBJ databases">
        <authorList>
            <consortium name="Pathogen Informatics"/>
        </authorList>
    </citation>
    <scope>NUCLEOTIDE SEQUENCE [LARGE SCALE GENOMIC DNA]</scope>
</reference>
<keyword evidence="4" id="KW-0067">ATP-binding</keyword>
<dbReference type="SUPFAM" id="SSF52540">
    <property type="entry name" value="P-loop containing nucleoside triphosphate hydrolases"/>
    <property type="match status" value="1"/>
</dbReference>
<evidence type="ECO:0000256" key="1">
    <source>
        <dbReference type="ARBA" id="ARBA00022741"/>
    </source>
</evidence>
<keyword evidence="1" id="KW-0547">Nucleotide-binding</keyword>
<dbReference type="Proteomes" id="UP000270094">
    <property type="component" value="Unassembled WGS sequence"/>
</dbReference>
<dbReference type="AlphaFoldDB" id="A0A3P7ISJ8"/>
<evidence type="ECO:0000313" key="7">
    <source>
        <dbReference type="Proteomes" id="UP000270094"/>
    </source>
</evidence>
<feature type="non-terminal residue" evidence="6">
    <location>
        <position position="1"/>
    </location>
</feature>
<feature type="domain" description="DNA2/NAM7 helicase helicase" evidence="5">
    <location>
        <begin position="3"/>
        <end position="70"/>
    </location>
</feature>
<gene>
    <name evidence="6" type="ORF">SVUK_LOCUS8044</name>
</gene>
<evidence type="ECO:0000256" key="2">
    <source>
        <dbReference type="ARBA" id="ARBA00022801"/>
    </source>
</evidence>
<dbReference type="PANTHER" id="PTHR43788">
    <property type="entry name" value="DNA2/NAM7 HELICASE FAMILY MEMBER"/>
    <property type="match status" value="1"/>
</dbReference>
<evidence type="ECO:0000256" key="4">
    <source>
        <dbReference type="ARBA" id="ARBA00022840"/>
    </source>
</evidence>
<dbReference type="OrthoDB" id="5805783at2759"/>
<dbReference type="GO" id="GO:0016787">
    <property type="term" value="F:hydrolase activity"/>
    <property type="evidence" value="ECO:0007669"/>
    <property type="project" value="UniProtKB-KW"/>
</dbReference>
<dbReference type="InterPro" id="IPR041677">
    <property type="entry name" value="DNA2/NAM7_AAA_11"/>
</dbReference>
<keyword evidence="3" id="KW-0347">Helicase</keyword>
<evidence type="ECO:0000256" key="3">
    <source>
        <dbReference type="ARBA" id="ARBA00022806"/>
    </source>
</evidence>
<proteinExistence type="predicted"/>
<dbReference type="EMBL" id="UYYB01028582">
    <property type="protein sequence ID" value="VDM73046.1"/>
    <property type="molecule type" value="Genomic_DNA"/>
</dbReference>
<dbReference type="GO" id="GO:0043139">
    <property type="term" value="F:5'-3' DNA helicase activity"/>
    <property type="evidence" value="ECO:0007669"/>
    <property type="project" value="TreeGrafter"/>
</dbReference>
<dbReference type="Gene3D" id="3.40.50.300">
    <property type="entry name" value="P-loop containing nucleotide triphosphate hydrolases"/>
    <property type="match status" value="1"/>
</dbReference>
<dbReference type="PANTHER" id="PTHR43788:SF16">
    <property type="entry name" value="HELICASE WITH ZINC FINGER 2"/>
    <property type="match status" value="1"/>
</dbReference>
<keyword evidence="7" id="KW-1185">Reference proteome</keyword>
<organism evidence="6 7">
    <name type="scientific">Strongylus vulgaris</name>
    <name type="common">Blood worm</name>
    <dbReference type="NCBI Taxonomy" id="40348"/>
    <lineage>
        <taxon>Eukaryota</taxon>
        <taxon>Metazoa</taxon>
        <taxon>Ecdysozoa</taxon>
        <taxon>Nematoda</taxon>
        <taxon>Chromadorea</taxon>
        <taxon>Rhabditida</taxon>
        <taxon>Rhabditina</taxon>
        <taxon>Rhabditomorpha</taxon>
        <taxon>Strongyloidea</taxon>
        <taxon>Strongylidae</taxon>
        <taxon>Strongylus</taxon>
    </lineage>
</organism>
<sequence length="118" mass="13504">PEELNDSQRRAVSAALNKRRPFVTIQGPPGTGKTRVVAEIVRQLYKKKQKILVCAPSHVAIEKVMSEVLKYFDDPEYVEDSLVDKEKDLIANAETIEDAICSHDRYMDLCELFDRMVH</sequence>
<dbReference type="GO" id="GO:0005524">
    <property type="term" value="F:ATP binding"/>
    <property type="evidence" value="ECO:0007669"/>
    <property type="project" value="UniProtKB-KW"/>
</dbReference>